<name>D2QQH1_SPILD</name>
<keyword evidence="1" id="KW-0732">Signal</keyword>
<keyword evidence="3" id="KW-1185">Reference proteome</keyword>
<evidence type="ECO:0000313" key="2">
    <source>
        <dbReference type="EMBL" id="ADB40752.1"/>
    </source>
</evidence>
<evidence type="ECO:0008006" key="4">
    <source>
        <dbReference type="Google" id="ProtNLM"/>
    </source>
</evidence>
<dbReference type="KEGG" id="sli:Slin_4774"/>
<dbReference type="SUPFAM" id="SSF56925">
    <property type="entry name" value="OMPA-like"/>
    <property type="match status" value="1"/>
</dbReference>
<sequence>MKNALFVCLFTVSVGAMAQRLDHTSNDIPKPYRQGTWLVGIQGGYSNGNLMKNYLITHVQGGYFVADKLLVGLSSTQSWEWIRSAHDNTLAVGPMVRYQFTRTRISPFLTAAYQVGNRKSGSSEIQATILLPQPNGPTTTVTILTPSFPKTVYSRSFGAGVTIGITRALKLDALISWQDKVYKADDGLYSYMGVYQPQIGVNYLLGL</sequence>
<evidence type="ECO:0000313" key="3">
    <source>
        <dbReference type="Proteomes" id="UP000002028"/>
    </source>
</evidence>
<accession>D2QQH1</accession>
<gene>
    <name evidence="2" type="ordered locus">Slin_4774</name>
</gene>
<dbReference type="EMBL" id="CP001769">
    <property type="protein sequence ID" value="ADB40752.1"/>
    <property type="molecule type" value="Genomic_DNA"/>
</dbReference>
<dbReference type="Proteomes" id="UP000002028">
    <property type="component" value="Chromosome"/>
</dbReference>
<evidence type="ECO:0000256" key="1">
    <source>
        <dbReference type="SAM" id="SignalP"/>
    </source>
</evidence>
<protein>
    <recommendedName>
        <fullName evidence="4">Outer membrane protein beta-barrel domain-containing protein</fullName>
    </recommendedName>
</protein>
<dbReference type="RefSeq" id="WP_012929255.1">
    <property type="nucleotide sequence ID" value="NC_013730.1"/>
</dbReference>
<dbReference type="HOGENOM" id="CLU_1331241_0_0_10"/>
<organism evidence="2 3">
    <name type="scientific">Spirosoma linguale (strain ATCC 33905 / DSM 74 / LMG 10896 / Claus 1)</name>
    <dbReference type="NCBI Taxonomy" id="504472"/>
    <lineage>
        <taxon>Bacteria</taxon>
        <taxon>Pseudomonadati</taxon>
        <taxon>Bacteroidota</taxon>
        <taxon>Cytophagia</taxon>
        <taxon>Cytophagales</taxon>
        <taxon>Cytophagaceae</taxon>
        <taxon>Spirosoma</taxon>
    </lineage>
</organism>
<feature type="signal peptide" evidence="1">
    <location>
        <begin position="1"/>
        <end position="18"/>
    </location>
</feature>
<dbReference type="AlphaFoldDB" id="D2QQH1"/>
<feature type="chain" id="PRO_5003034116" description="Outer membrane protein beta-barrel domain-containing protein" evidence="1">
    <location>
        <begin position="19"/>
        <end position="207"/>
    </location>
</feature>
<proteinExistence type="predicted"/>
<dbReference type="InterPro" id="IPR011250">
    <property type="entry name" value="OMP/PagP_B-barrel"/>
</dbReference>
<reference evidence="2 3" key="1">
    <citation type="journal article" date="2010" name="Stand. Genomic Sci.">
        <title>Complete genome sequence of Spirosoma linguale type strain (1).</title>
        <authorList>
            <person name="Lail K."/>
            <person name="Sikorski J."/>
            <person name="Saunders E."/>
            <person name="Lapidus A."/>
            <person name="Glavina Del Rio T."/>
            <person name="Copeland A."/>
            <person name="Tice H."/>
            <person name="Cheng J.-F."/>
            <person name="Lucas S."/>
            <person name="Nolan M."/>
            <person name="Bruce D."/>
            <person name="Goodwin L."/>
            <person name="Pitluck S."/>
            <person name="Ivanova N."/>
            <person name="Mavromatis K."/>
            <person name="Ovchinnikova G."/>
            <person name="Pati A."/>
            <person name="Chen A."/>
            <person name="Palaniappan K."/>
            <person name="Land M."/>
            <person name="Hauser L."/>
            <person name="Chang Y.-J."/>
            <person name="Jeffries C.D."/>
            <person name="Chain P."/>
            <person name="Brettin T."/>
            <person name="Detter J.C."/>
            <person name="Schuetze A."/>
            <person name="Rohde M."/>
            <person name="Tindall B.J."/>
            <person name="Goeker M."/>
            <person name="Bristow J."/>
            <person name="Eisen J.A."/>
            <person name="Markowitz V."/>
            <person name="Hugenholtz P."/>
            <person name="Kyrpides N.C."/>
            <person name="Klenk H.-P."/>
            <person name="Chen F."/>
        </authorList>
    </citation>
    <scope>NUCLEOTIDE SEQUENCE [LARGE SCALE GENOMIC DNA]</scope>
    <source>
        <strain evidence="3">ATCC 33905 / DSM 74 / LMG 10896 / Claus 1</strain>
    </source>
</reference>